<feature type="compositionally biased region" description="Basic residues" evidence="6">
    <location>
        <begin position="397"/>
        <end position="408"/>
    </location>
</feature>
<dbReference type="EMBL" id="LJBN01000122">
    <property type="protein sequence ID" value="OOQ87890.1"/>
    <property type="molecule type" value="Genomic_DNA"/>
</dbReference>
<sequence>MDGPTGANQTNGTDTTETMGNPYETNPDRIPHDDPFLAQSAQYGRYTSHPDDFTPPDKHWYQSDPEANAYWQKVAQRFCTSGNSLNVPGSREAFAAGSVILRVDRESAEGAAAERYSCANANELSAARKVEESLREIGVAVPVIYFCGTIEGRNVTVESRIPGVSLDVAWRYLSSEQIEVVKNQCRQIMQHLTTIDPVPEEPSYVCRGLNSQKLPSTEEQERNILLAARNPEEELSLTHNDLVPANIIVKDDRIVGVAGWRHSGYFGLDRAKKVHRQFRNLEPRQKTKDGNTAWIDLYDDAYNPSKGFPLVPSRDAVLPLVKTEPTGSTLDKFPASDELETKSMGWDGTGDYLTSKKLAGLKTGITSRASSTDRSSPALSVKPTSNRKAASAATKKGTAKKPVAKKRKVNDADVDSIDGRRSNTPASRTSKGPGKKQGSVSIAGSPAPDDKRRRGKEQLADEDDEDVEDENELFCICRRPDNHTWMIGCDGECEDWFHGKCVKIDPRDADLIDKYICEYLSGPWTALTSIRLIKIPIGPNCSKRDNGFTTWKPMCRLPECRKPARVNRKSPSKYCSDEHGREFMLRQTRHFKLGPARKGTEDLGSMGGILTRGDLRAATLGVTSVQEFRKLGNKIISTPPESSRGSPASDIRNETKASDADKLFDIHASGVEYSADEAAKIDKLRQRRDDLLHRKEMLAARSTFVGLVRQRSKAVVERLKQNEPKGGWKDICGFDSRLAWADKEFDEWRLSEVGKKALDEGTPEAMAASYPTTTDADGDIAMDHDEKEDAMAVLIRGICIKKRCERHKQWVKVQQQDIVFEEDAAEQDLKRYEQEARSVAERAVLRKWAEKENVPSVA</sequence>
<protein>
    <submittedName>
        <fullName evidence="8">Putative PHD transcription factor</fullName>
    </submittedName>
</protein>
<dbReference type="Proteomes" id="UP000190744">
    <property type="component" value="Unassembled WGS sequence"/>
</dbReference>
<organism evidence="8 9">
    <name type="scientific">Penicillium brasilianum</name>
    <dbReference type="NCBI Taxonomy" id="104259"/>
    <lineage>
        <taxon>Eukaryota</taxon>
        <taxon>Fungi</taxon>
        <taxon>Dikarya</taxon>
        <taxon>Ascomycota</taxon>
        <taxon>Pezizomycotina</taxon>
        <taxon>Eurotiomycetes</taxon>
        <taxon>Eurotiomycetidae</taxon>
        <taxon>Eurotiales</taxon>
        <taxon>Aspergillaceae</taxon>
        <taxon>Penicillium</taxon>
    </lineage>
</organism>
<dbReference type="InterPro" id="IPR019787">
    <property type="entry name" value="Znf_PHD-finger"/>
</dbReference>
<dbReference type="PANTHER" id="PTHR46174:SF1">
    <property type="entry name" value="CXXC-TYPE ZINC FINGER PROTEIN 1"/>
    <property type="match status" value="1"/>
</dbReference>
<evidence type="ECO:0000256" key="1">
    <source>
        <dbReference type="ARBA" id="ARBA00004123"/>
    </source>
</evidence>
<dbReference type="InterPro" id="IPR011009">
    <property type="entry name" value="Kinase-like_dom_sf"/>
</dbReference>
<dbReference type="GO" id="GO:0008270">
    <property type="term" value="F:zinc ion binding"/>
    <property type="evidence" value="ECO:0007669"/>
    <property type="project" value="UniProtKB-KW"/>
</dbReference>
<dbReference type="Gene3D" id="3.30.40.10">
    <property type="entry name" value="Zinc/RING finger domain, C3HC4 (zinc finger)"/>
    <property type="match status" value="1"/>
</dbReference>
<evidence type="ECO:0000259" key="7">
    <source>
        <dbReference type="SMART" id="SM00249"/>
    </source>
</evidence>
<dbReference type="SUPFAM" id="SSF57903">
    <property type="entry name" value="FYVE/PHD zinc finger"/>
    <property type="match status" value="1"/>
</dbReference>
<dbReference type="SMART" id="SM00249">
    <property type="entry name" value="PHD"/>
    <property type="match status" value="1"/>
</dbReference>
<proteinExistence type="predicted"/>
<feature type="region of interest" description="Disordered" evidence="6">
    <location>
        <begin position="1"/>
        <end position="35"/>
    </location>
</feature>
<keyword evidence="4" id="KW-0862">Zinc</keyword>
<accession>A0A1S9RRF3</accession>
<comment type="caution">
    <text evidence="8">The sequence shown here is derived from an EMBL/GenBank/DDBJ whole genome shotgun (WGS) entry which is preliminary data.</text>
</comment>
<feature type="compositionally biased region" description="Polar residues" evidence="6">
    <location>
        <begin position="365"/>
        <end position="387"/>
    </location>
</feature>
<dbReference type="InterPro" id="IPR013083">
    <property type="entry name" value="Znf_RING/FYVE/PHD"/>
</dbReference>
<dbReference type="InterPro" id="IPR011011">
    <property type="entry name" value="Znf_FYVE_PHD"/>
</dbReference>
<keyword evidence="2" id="KW-0479">Metal-binding</keyword>
<feature type="region of interest" description="Disordered" evidence="6">
    <location>
        <begin position="365"/>
        <end position="465"/>
    </location>
</feature>
<comment type="subcellular location">
    <subcellularLocation>
        <location evidence="1">Nucleus</location>
    </subcellularLocation>
</comment>
<feature type="compositionally biased region" description="Basic and acidic residues" evidence="6">
    <location>
        <begin position="448"/>
        <end position="459"/>
    </location>
</feature>
<feature type="compositionally biased region" description="Polar residues" evidence="6">
    <location>
        <begin position="1"/>
        <end position="19"/>
    </location>
</feature>
<feature type="compositionally biased region" description="Basic and acidic residues" evidence="6">
    <location>
        <begin position="26"/>
        <end position="35"/>
    </location>
</feature>
<dbReference type="AlphaFoldDB" id="A0A1S9RRF3"/>
<feature type="compositionally biased region" description="Polar residues" evidence="6">
    <location>
        <begin position="635"/>
        <end position="646"/>
    </location>
</feature>
<dbReference type="GO" id="GO:0045893">
    <property type="term" value="P:positive regulation of DNA-templated transcription"/>
    <property type="evidence" value="ECO:0007669"/>
    <property type="project" value="TreeGrafter"/>
</dbReference>
<feature type="region of interest" description="Disordered" evidence="6">
    <location>
        <begin position="635"/>
        <end position="656"/>
    </location>
</feature>
<feature type="region of interest" description="Disordered" evidence="6">
    <location>
        <begin position="324"/>
        <end position="346"/>
    </location>
</feature>
<evidence type="ECO:0000256" key="5">
    <source>
        <dbReference type="ARBA" id="ARBA00023242"/>
    </source>
</evidence>
<evidence type="ECO:0000313" key="9">
    <source>
        <dbReference type="Proteomes" id="UP000190744"/>
    </source>
</evidence>
<evidence type="ECO:0000313" key="8">
    <source>
        <dbReference type="EMBL" id="OOQ87890.1"/>
    </source>
</evidence>
<dbReference type="InterPro" id="IPR001965">
    <property type="entry name" value="Znf_PHD"/>
</dbReference>
<evidence type="ECO:0000256" key="2">
    <source>
        <dbReference type="ARBA" id="ARBA00022723"/>
    </source>
</evidence>
<dbReference type="PANTHER" id="PTHR46174">
    <property type="entry name" value="CXXC-TYPE ZINC FINGER PROTEIN 1"/>
    <property type="match status" value="1"/>
</dbReference>
<keyword evidence="3" id="KW-0863">Zinc-finger</keyword>
<evidence type="ECO:0000256" key="4">
    <source>
        <dbReference type="ARBA" id="ARBA00022833"/>
    </source>
</evidence>
<gene>
    <name evidence="8" type="ORF">PEBR_15064</name>
</gene>
<reference evidence="9" key="1">
    <citation type="submission" date="2015-09" db="EMBL/GenBank/DDBJ databases">
        <authorList>
            <person name="Fill T.P."/>
            <person name="Baretta J.F."/>
            <person name="de Almeida L.G."/>
            <person name="Rocha M."/>
            <person name="de Souza D.H."/>
            <person name="Malavazi I."/>
            <person name="Cerdeira L.T."/>
            <person name="Hong H."/>
            <person name="Samborskyy M."/>
            <person name="de Vasconcelos A.T."/>
            <person name="Leadlay P."/>
            <person name="Rodrigues-Filho E."/>
        </authorList>
    </citation>
    <scope>NUCLEOTIDE SEQUENCE [LARGE SCALE GENOMIC DNA]</scope>
    <source>
        <strain evidence="9">LaBioMMi 136</strain>
    </source>
</reference>
<dbReference type="InterPro" id="IPR037869">
    <property type="entry name" value="Spp1/CFP1"/>
</dbReference>
<evidence type="ECO:0000256" key="6">
    <source>
        <dbReference type="SAM" id="MobiDB-lite"/>
    </source>
</evidence>
<keyword evidence="5" id="KW-0539">Nucleus</keyword>
<evidence type="ECO:0000256" key="3">
    <source>
        <dbReference type="ARBA" id="ARBA00022771"/>
    </source>
</evidence>
<dbReference type="Pfam" id="PF00628">
    <property type="entry name" value="PHD"/>
    <property type="match status" value="1"/>
</dbReference>
<dbReference type="SUPFAM" id="SSF56112">
    <property type="entry name" value="Protein kinase-like (PK-like)"/>
    <property type="match status" value="1"/>
</dbReference>
<name>A0A1S9RRF3_PENBI</name>
<feature type="domain" description="Zinc finger PHD-type" evidence="7">
    <location>
        <begin position="474"/>
        <end position="521"/>
    </location>
</feature>
<dbReference type="GO" id="GO:0048188">
    <property type="term" value="C:Set1C/COMPASS complex"/>
    <property type="evidence" value="ECO:0007669"/>
    <property type="project" value="InterPro"/>
</dbReference>